<dbReference type="Proteomes" id="UP000886602">
    <property type="component" value="Unassembled WGS sequence"/>
</dbReference>
<reference evidence="2" key="1">
    <citation type="submission" date="2020-10" db="EMBL/GenBank/DDBJ databases">
        <title>Connecting structure to function with the recovery of over 1000 high-quality activated sludge metagenome-assembled genomes encoding full-length rRNA genes using long-read sequencing.</title>
        <authorList>
            <person name="Singleton C.M."/>
            <person name="Petriglieri F."/>
            <person name="Kristensen J.M."/>
            <person name="Kirkegaard R.H."/>
            <person name="Michaelsen T.Y."/>
            <person name="Andersen M.H."/>
            <person name="Karst S.M."/>
            <person name="Dueholm M.S."/>
            <person name="Nielsen P.H."/>
            <person name="Albertsen M."/>
        </authorList>
    </citation>
    <scope>NUCLEOTIDE SEQUENCE</scope>
    <source>
        <strain evidence="2">EsbW_18-Q3-R4-48_MAXAC.044</strain>
    </source>
</reference>
<evidence type="ECO:0000256" key="1">
    <source>
        <dbReference type="SAM" id="Phobius"/>
    </source>
</evidence>
<evidence type="ECO:0000313" key="3">
    <source>
        <dbReference type="Proteomes" id="UP000886602"/>
    </source>
</evidence>
<comment type="caution">
    <text evidence="2">The sequence shown here is derived from an EMBL/GenBank/DDBJ whole genome shotgun (WGS) entry which is preliminary data.</text>
</comment>
<gene>
    <name evidence="2" type="ORF">IPJ48_17025</name>
</gene>
<organism evidence="2 3">
    <name type="scientific">Candidatus Propionivibrio dominans</name>
    <dbReference type="NCBI Taxonomy" id="2954373"/>
    <lineage>
        <taxon>Bacteria</taxon>
        <taxon>Pseudomonadati</taxon>
        <taxon>Pseudomonadota</taxon>
        <taxon>Betaproteobacteria</taxon>
        <taxon>Rhodocyclales</taxon>
        <taxon>Rhodocyclaceae</taxon>
        <taxon>Propionivibrio</taxon>
    </lineage>
</organism>
<sequence length="98" mass="10205">MIDEPVVQHVVCPSCERELPKGSLHCPYCCGDDGHQGALMRGAYIGAIVGLMVGGIVAAVYSSLVGTDNATWGFSMGVVVACVTTGLIWGVLHQRGKS</sequence>
<proteinExistence type="predicted"/>
<feature type="transmembrane region" description="Helical" evidence="1">
    <location>
        <begin position="43"/>
        <end position="64"/>
    </location>
</feature>
<dbReference type="AlphaFoldDB" id="A0A9D7FE06"/>
<dbReference type="EMBL" id="JADJNC010000039">
    <property type="protein sequence ID" value="MBK7424643.1"/>
    <property type="molecule type" value="Genomic_DNA"/>
</dbReference>
<name>A0A9D7FE06_9RHOO</name>
<accession>A0A9D7FE06</accession>
<keyword evidence="1" id="KW-0812">Transmembrane</keyword>
<protein>
    <submittedName>
        <fullName evidence="2">Uncharacterized protein</fullName>
    </submittedName>
</protein>
<evidence type="ECO:0000313" key="2">
    <source>
        <dbReference type="EMBL" id="MBK7424643.1"/>
    </source>
</evidence>
<keyword evidence="1" id="KW-0472">Membrane</keyword>
<feature type="transmembrane region" description="Helical" evidence="1">
    <location>
        <begin position="70"/>
        <end position="92"/>
    </location>
</feature>
<keyword evidence="1" id="KW-1133">Transmembrane helix</keyword>